<dbReference type="AlphaFoldDB" id="A0A1H0PCB0"/>
<dbReference type="InterPro" id="IPR003812">
    <property type="entry name" value="Fido"/>
</dbReference>
<accession>A0A1H0PCB0</accession>
<reference evidence="5" key="1">
    <citation type="submission" date="2016-10" db="EMBL/GenBank/DDBJ databases">
        <authorList>
            <person name="Varghese N."/>
            <person name="Submissions S."/>
        </authorList>
    </citation>
    <scope>NUCLEOTIDE SEQUENCE [LARGE SCALE GENOMIC DNA]</scope>
    <source>
        <strain evidence="5">DSM 17101</strain>
    </source>
</reference>
<dbReference type="GO" id="GO:0005737">
    <property type="term" value="C:cytoplasm"/>
    <property type="evidence" value="ECO:0007669"/>
    <property type="project" value="TreeGrafter"/>
</dbReference>
<dbReference type="SUPFAM" id="SSF52058">
    <property type="entry name" value="L domain-like"/>
    <property type="match status" value="1"/>
</dbReference>
<proteinExistence type="predicted"/>
<dbReference type="Gene3D" id="3.80.10.10">
    <property type="entry name" value="Ribonuclease Inhibitor"/>
    <property type="match status" value="1"/>
</dbReference>
<dbReference type="EMBL" id="FNJL01000006">
    <property type="protein sequence ID" value="SDP02335.1"/>
    <property type="molecule type" value="Genomic_DNA"/>
</dbReference>
<dbReference type="RefSeq" id="WP_225979023.1">
    <property type="nucleotide sequence ID" value="NZ_CP028290.1"/>
</dbReference>
<organism evidence="4 5">
    <name type="scientific">Paracidovorax cattleyae</name>
    <dbReference type="NCBI Taxonomy" id="80868"/>
    <lineage>
        <taxon>Bacteria</taxon>
        <taxon>Pseudomonadati</taxon>
        <taxon>Pseudomonadota</taxon>
        <taxon>Betaproteobacteria</taxon>
        <taxon>Burkholderiales</taxon>
        <taxon>Comamonadaceae</taxon>
        <taxon>Paracidovorax</taxon>
    </lineage>
</organism>
<evidence type="ECO:0000313" key="4">
    <source>
        <dbReference type="EMBL" id="SDP02335.1"/>
    </source>
</evidence>
<evidence type="ECO:0000313" key="5">
    <source>
        <dbReference type="Proteomes" id="UP000199317"/>
    </source>
</evidence>
<evidence type="ECO:0000256" key="2">
    <source>
        <dbReference type="ARBA" id="ARBA00022737"/>
    </source>
</evidence>
<evidence type="ECO:0000256" key="1">
    <source>
        <dbReference type="ARBA" id="ARBA00022614"/>
    </source>
</evidence>
<keyword evidence="5" id="KW-1185">Reference proteome</keyword>
<sequence>MTSPLLTAPFGASVLSFMPPERGGTIAAPRQAATSPGAPLLQAWYEALQAWCEADPARQPSQGLAAEGFRGLFSVRRNRGGARDERAEAFAGRCREFAMAADRVLDRGGAAFGAAQGGTELREVAAGRLLLAHDVGAPTLDLHGLGLTDLPPGLEALGTLERLDISWNAGLGALPERLAHCRGVRAIDARHCGITEVPPQIFSLPRLETLDLSDNAELRSLPAEAARAPALRTLRASQCQLDHLPAGLERIATLERLEIAHNPRLQELPAGWRLDDPRLRLEGTPLEAIAGLLRHLPLTPRQRGTLAEHMDTIARAWSLLQARMRAEPRLSDQVGQLRARLSLTVRTDGMGTQEACEDAHQAIADWLDDGDPVTTARILELGWRINFRPAGAGLLRTQECPDGLFDAGPAGTDAGVGRPSPGALPPLLAAVESWLSAGDAPDAALDPLSALERAVLLYRALVVLSPLNKGNEPTALAAMDWALQQHGLPPVLLPDDPALPAAVLFRFSGIASPDAAAELLQETVRHMDALMARLLAQAPAEG</sequence>
<dbReference type="InterPro" id="IPR053674">
    <property type="entry name" value="RLCK_Uridylyltransferase"/>
</dbReference>
<keyword evidence="2" id="KW-0677">Repeat</keyword>
<name>A0A1H0PCB0_9BURK</name>
<dbReference type="PANTHER" id="PTHR48051:SF1">
    <property type="entry name" value="RAS SUPPRESSOR PROTEIN 1"/>
    <property type="match status" value="1"/>
</dbReference>
<dbReference type="Gene3D" id="1.10.3290.10">
    <property type="entry name" value="Fido-like domain"/>
    <property type="match status" value="1"/>
</dbReference>
<dbReference type="NCBIfam" id="NF041381">
    <property type="entry name" value="XopAC"/>
    <property type="match status" value="1"/>
</dbReference>
<dbReference type="InterPro" id="IPR036597">
    <property type="entry name" value="Fido-like_dom_sf"/>
</dbReference>
<dbReference type="InterPro" id="IPR032675">
    <property type="entry name" value="LRR_dom_sf"/>
</dbReference>
<dbReference type="PANTHER" id="PTHR48051">
    <property type="match status" value="1"/>
</dbReference>
<protein>
    <submittedName>
        <fullName evidence="4">Leucine rich repeat-containing protein</fullName>
    </submittedName>
</protein>
<gene>
    <name evidence="4" type="ORF">SAMN04489708_10677</name>
</gene>
<dbReference type="InterPro" id="IPR050216">
    <property type="entry name" value="LRR_domain-containing"/>
</dbReference>
<dbReference type="Proteomes" id="UP000199317">
    <property type="component" value="Unassembled WGS sequence"/>
</dbReference>
<feature type="domain" description="Fido" evidence="3">
    <location>
        <begin position="373"/>
        <end position="525"/>
    </location>
</feature>
<keyword evidence="1" id="KW-0433">Leucine-rich repeat</keyword>
<dbReference type="PROSITE" id="PS51459">
    <property type="entry name" value="FIDO"/>
    <property type="match status" value="1"/>
</dbReference>
<evidence type="ECO:0000259" key="3">
    <source>
        <dbReference type="PROSITE" id="PS51459"/>
    </source>
</evidence>